<dbReference type="AlphaFoldDB" id="A0A847S8U2"/>
<protein>
    <submittedName>
        <fullName evidence="1">Uncharacterized protein</fullName>
    </submittedName>
</protein>
<evidence type="ECO:0000313" key="1">
    <source>
        <dbReference type="EMBL" id="NLR78211.1"/>
    </source>
</evidence>
<gene>
    <name evidence="1" type="ORF">HGH91_06220</name>
</gene>
<dbReference type="Proteomes" id="UP000552864">
    <property type="component" value="Unassembled WGS sequence"/>
</dbReference>
<evidence type="ECO:0000313" key="2">
    <source>
        <dbReference type="Proteomes" id="UP000552864"/>
    </source>
</evidence>
<keyword evidence="2" id="KW-1185">Reference proteome</keyword>
<sequence length="109" mass="12920">MAIIKHFKRIQYIDYVIRHKATGDLESFARRNNISKTTLSEILMEMKAMGFPIKYDRTKRTYFYEEDGEMISCLFLRYGEVLERNKLKTMNTVENLCFSPGAVFEICKE</sequence>
<reference evidence="1 2" key="1">
    <citation type="submission" date="2020-04" db="EMBL/GenBank/DDBJ databases">
        <authorList>
            <person name="Yin C."/>
        </authorList>
    </citation>
    <scope>NUCLEOTIDE SEQUENCE [LARGE SCALE GENOMIC DNA]</scope>
    <source>
        <strain evidence="1 2">Ak56</strain>
    </source>
</reference>
<name>A0A847S8U2_9BACT</name>
<dbReference type="RefSeq" id="WP_168737556.1">
    <property type="nucleotide sequence ID" value="NZ_JABAHZ010000001.1"/>
</dbReference>
<dbReference type="EMBL" id="JABAHZ010000001">
    <property type="protein sequence ID" value="NLR78211.1"/>
    <property type="molecule type" value="Genomic_DNA"/>
</dbReference>
<proteinExistence type="predicted"/>
<comment type="caution">
    <text evidence="1">The sequence shown here is derived from an EMBL/GenBank/DDBJ whole genome shotgun (WGS) entry which is preliminary data.</text>
</comment>
<organism evidence="1 2">
    <name type="scientific">Chitinophaga eiseniae</name>
    <dbReference type="NCBI Taxonomy" id="634771"/>
    <lineage>
        <taxon>Bacteria</taxon>
        <taxon>Pseudomonadati</taxon>
        <taxon>Bacteroidota</taxon>
        <taxon>Chitinophagia</taxon>
        <taxon>Chitinophagales</taxon>
        <taxon>Chitinophagaceae</taxon>
        <taxon>Chitinophaga</taxon>
    </lineage>
</organism>
<accession>A0A847S8U2</accession>